<accession>A0A7S3FAE9</accession>
<dbReference type="Gene3D" id="2.60.40.150">
    <property type="entry name" value="C2 domain"/>
    <property type="match status" value="1"/>
</dbReference>
<gene>
    <name evidence="2" type="ORF">HERI1096_LOCUS29365</name>
</gene>
<protein>
    <recommendedName>
        <fullName evidence="1">SEC63 domain-containing protein</fullName>
    </recommendedName>
</protein>
<dbReference type="EMBL" id="HBHX01053283">
    <property type="protein sequence ID" value="CAE0132801.1"/>
    <property type="molecule type" value="Transcribed_RNA"/>
</dbReference>
<evidence type="ECO:0000259" key="1">
    <source>
        <dbReference type="Pfam" id="PF02889"/>
    </source>
</evidence>
<dbReference type="InterPro" id="IPR035892">
    <property type="entry name" value="C2_domain_sf"/>
</dbReference>
<proteinExistence type="predicted"/>
<dbReference type="Pfam" id="PF02889">
    <property type="entry name" value="Sec63"/>
    <property type="match status" value="1"/>
</dbReference>
<dbReference type="AlphaFoldDB" id="A0A7S3FAE9"/>
<evidence type="ECO:0000313" key="2">
    <source>
        <dbReference type="EMBL" id="CAE0132801.1"/>
    </source>
</evidence>
<feature type="domain" description="SEC63" evidence="1">
    <location>
        <begin position="120"/>
        <end position="346"/>
    </location>
</feature>
<reference evidence="2" key="1">
    <citation type="submission" date="2021-01" db="EMBL/GenBank/DDBJ databases">
        <authorList>
            <person name="Corre E."/>
            <person name="Pelletier E."/>
            <person name="Niang G."/>
            <person name="Scheremetjew M."/>
            <person name="Finn R."/>
            <person name="Kale V."/>
            <person name="Holt S."/>
            <person name="Cochrane G."/>
            <person name="Meng A."/>
            <person name="Brown T."/>
            <person name="Cohen L."/>
        </authorList>
    </citation>
    <scope>NUCLEOTIDE SEQUENCE</scope>
    <source>
        <strain evidence="2">CCMP281</strain>
    </source>
</reference>
<name>A0A7S3FAE9_9EUKA</name>
<sequence length="361" mass="39756">MSQQQQQMAMFIEQLSKMSVDERTNALEAVPEPMRDQMKMLIETQEDLQHIEAELKPATDAPDKKVEDFTVVKAIATMPSMVKIDALTPGEKKFGDCLDDLEAALHEVGALDEAALKVCGSMSRPHRRNALLLLWQMYQKKLAGKVTLDEELSAPQRSIVNQVAQKTLAMCQMQVMQKRWVQVALAIMRMCAFVVNGLWSHTDADSIGHMATILESDGLPPPKLKLEAATTSKETGESETLVGKPVVLDVRLIREHAGLGELTNTDLLDPQKNPQQILEAYYCLIEGVKPDPTPNSLLGCTPMVVKKLDEKELKLQVPFGGPPTAGTYQLRVHCVSTSVVGADICVDVTLTMVDDDVPALE</sequence>
<dbReference type="InterPro" id="IPR004179">
    <property type="entry name" value="Sec63-dom"/>
</dbReference>
<organism evidence="2">
    <name type="scientific">Haptolina ericina</name>
    <dbReference type="NCBI Taxonomy" id="156174"/>
    <lineage>
        <taxon>Eukaryota</taxon>
        <taxon>Haptista</taxon>
        <taxon>Haptophyta</taxon>
        <taxon>Prymnesiophyceae</taxon>
        <taxon>Prymnesiales</taxon>
        <taxon>Prymnesiaceae</taxon>
        <taxon>Haptolina</taxon>
    </lineage>
</organism>